<dbReference type="GO" id="GO:0016493">
    <property type="term" value="F:C-C chemokine receptor activity"/>
    <property type="evidence" value="ECO:0007669"/>
    <property type="project" value="TreeGrafter"/>
</dbReference>
<evidence type="ECO:0000256" key="1">
    <source>
        <dbReference type="ARBA" id="ARBA00004651"/>
    </source>
</evidence>
<dbReference type="PANTHER" id="PTHR10489">
    <property type="entry name" value="CELL ADHESION MOLECULE"/>
    <property type="match status" value="1"/>
</dbReference>
<gene>
    <name evidence="16" type="primary">LOC114453466</name>
    <name evidence="15" type="synonym">LOC114431145</name>
</gene>
<dbReference type="PROSITE" id="PS00237">
    <property type="entry name" value="G_PROTEIN_RECEP_F1_1"/>
    <property type="match status" value="1"/>
</dbReference>
<keyword evidence="14" id="KW-1185">Reference proteome</keyword>
<dbReference type="GO" id="GO:0007204">
    <property type="term" value="P:positive regulation of cytosolic calcium ion concentration"/>
    <property type="evidence" value="ECO:0007669"/>
    <property type="project" value="TreeGrafter"/>
</dbReference>
<dbReference type="GO" id="GO:0019957">
    <property type="term" value="F:C-C chemokine binding"/>
    <property type="evidence" value="ECO:0007669"/>
    <property type="project" value="TreeGrafter"/>
</dbReference>
<dbReference type="RefSeq" id="XP_028289172.1">
    <property type="nucleotide sequence ID" value="XM_028433371.1"/>
</dbReference>
<proteinExistence type="inferred from homology"/>
<dbReference type="InterPro" id="IPR000496">
    <property type="entry name" value="Brdyknn_rcpt"/>
</dbReference>
<feature type="transmembrane region" description="Helical" evidence="12">
    <location>
        <begin position="194"/>
        <end position="220"/>
    </location>
</feature>
<dbReference type="Proteomes" id="UP000515145">
    <property type="component" value="Chromosome 20"/>
</dbReference>
<evidence type="ECO:0000256" key="11">
    <source>
        <dbReference type="RuleBase" id="RU000688"/>
    </source>
</evidence>
<accession>A0A6P7KLG9</accession>
<feature type="transmembrane region" description="Helical" evidence="12">
    <location>
        <begin position="143"/>
        <end position="167"/>
    </location>
</feature>
<evidence type="ECO:0000313" key="16">
    <source>
        <dbReference type="RefSeq" id="XP_028289172.1"/>
    </source>
</evidence>
<evidence type="ECO:0000256" key="12">
    <source>
        <dbReference type="SAM" id="Phobius"/>
    </source>
</evidence>
<dbReference type="RefSeq" id="XP_028254560.1">
    <property type="nucleotide sequence ID" value="XM_028398759.1"/>
</dbReference>
<dbReference type="PANTHER" id="PTHR10489:SF957">
    <property type="entry name" value="B2 BRADYKININ RECEPTOR"/>
    <property type="match status" value="1"/>
</dbReference>
<comment type="subcellular location">
    <subcellularLocation>
        <location evidence="1">Cell membrane</location>
        <topology evidence="1">Multi-pass membrane protein</topology>
    </subcellularLocation>
</comment>
<evidence type="ECO:0000256" key="6">
    <source>
        <dbReference type="ARBA" id="ARBA00023136"/>
    </source>
</evidence>
<dbReference type="GO" id="GO:0009897">
    <property type="term" value="C:external side of plasma membrane"/>
    <property type="evidence" value="ECO:0007669"/>
    <property type="project" value="TreeGrafter"/>
</dbReference>
<dbReference type="SUPFAM" id="SSF81321">
    <property type="entry name" value="Family A G protein-coupled receptor-like"/>
    <property type="match status" value="1"/>
</dbReference>
<organism evidence="14 16">
    <name type="scientific">Parambassis ranga</name>
    <name type="common">Indian glassy fish</name>
    <dbReference type="NCBI Taxonomy" id="210632"/>
    <lineage>
        <taxon>Eukaryota</taxon>
        <taxon>Metazoa</taxon>
        <taxon>Chordata</taxon>
        <taxon>Craniata</taxon>
        <taxon>Vertebrata</taxon>
        <taxon>Euteleostomi</taxon>
        <taxon>Actinopterygii</taxon>
        <taxon>Neopterygii</taxon>
        <taxon>Teleostei</taxon>
        <taxon>Neoteleostei</taxon>
        <taxon>Acanthomorphata</taxon>
        <taxon>Ovalentaria</taxon>
        <taxon>Ambassidae</taxon>
        <taxon>Parambassis</taxon>
    </lineage>
</organism>
<evidence type="ECO:0000256" key="4">
    <source>
        <dbReference type="ARBA" id="ARBA00022989"/>
    </source>
</evidence>
<dbReference type="GO" id="GO:0019722">
    <property type="term" value="P:calcium-mediated signaling"/>
    <property type="evidence" value="ECO:0007669"/>
    <property type="project" value="TreeGrafter"/>
</dbReference>
<dbReference type="PRINTS" id="PR00425">
    <property type="entry name" value="BRADYKININR"/>
</dbReference>
<evidence type="ECO:0000256" key="5">
    <source>
        <dbReference type="ARBA" id="ARBA00023040"/>
    </source>
</evidence>
<feature type="transmembrane region" description="Helical" evidence="12">
    <location>
        <begin position="36"/>
        <end position="58"/>
    </location>
</feature>
<dbReference type="PRINTS" id="PR00237">
    <property type="entry name" value="GPCRRHODOPSN"/>
</dbReference>
<evidence type="ECO:0000256" key="7">
    <source>
        <dbReference type="ARBA" id="ARBA00023157"/>
    </source>
</evidence>
<keyword evidence="7" id="KW-1015">Disulfide bond</keyword>
<dbReference type="InterPro" id="IPR050119">
    <property type="entry name" value="CCR1-9-like"/>
</dbReference>
<dbReference type="GeneID" id="114453466"/>
<keyword evidence="10 11" id="KW-0807">Transducer</keyword>
<feature type="transmembrane region" description="Helical" evidence="12">
    <location>
        <begin position="103"/>
        <end position="122"/>
    </location>
</feature>
<keyword evidence="3 11" id="KW-0812">Transmembrane</keyword>
<dbReference type="OrthoDB" id="9990906at2759"/>
<evidence type="ECO:0000259" key="13">
    <source>
        <dbReference type="PROSITE" id="PS50262"/>
    </source>
</evidence>
<dbReference type="PROSITE" id="PS50262">
    <property type="entry name" value="G_PROTEIN_RECEP_F1_2"/>
    <property type="match status" value="1"/>
</dbReference>
<reference evidence="15 16" key="1">
    <citation type="submission" date="2025-04" db="UniProtKB">
        <authorList>
            <consortium name="RefSeq"/>
        </authorList>
    </citation>
    <scope>IDENTIFICATION</scope>
</reference>
<dbReference type="AlphaFoldDB" id="A0A6P7KLG9"/>
<dbReference type="GO" id="GO:0006955">
    <property type="term" value="P:immune response"/>
    <property type="evidence" value="ECO:0007669"/>
    <property type="project" value="TreeGrafter"/>
</dbReference>
<keyword evidence="2" id="KW-1003">Cell membrane</keyword>
<evidence type="ECO:0000313" key="15">
    <source>
        <dbReference type="RefSeq" id="XP_028254560.1"/>
    </source>
</evidence>
<keyword evidence="6 12" id="KW-0472">Membrane</keyword>
<dbReference type="InterPro" id="IPR017452">
    <property type="entry name" value="GPCR_Rhodpsn_7TM"/>
</dbReference>
<protein>
    <submittedName>
        <fullName evidence="15 16">B2 bradykinin receptor-like</fullName>
    </submittedName>
</protein>
<dbReference type="GO" id="GO:0004947">
    <property type="term" value="F:bradykinin receptor activity"/>
    <property type="evidence" value="ECO:0007669"/>
    <property type="project" value="InterPro"/>
</dbReference>
<evidence type="ECO:0000256" key="2">
    <source>
        <dbReference type="ARBA" id="ARBA00022475"/>
    </source>
</evidence>
<dbReference type="Gene3D" id="1.20.1070.10">
    <property type="entry name" value="Rhodopsin 7-helix transmembrane proteins"/>
    <property type="match status" value="1"/>
</dbReference>
<evidence type="ECO:0000256" key="3">
    <source>
        <dbReference type="ARBA" id="ARBA00022692"/>
    </source>
</evidence>
<comment type="similarity">
    <text evidence="11">Belongs to the G-protein coupled receptor 1 family.</text>
</comment>
<name>A0A6P7KLG9_9TELE</name>
<evidence type="ECO:0000256" key="8">
    <source>
        <dbReference type="ARBA" id="ARBA00023170"/>
    </source>
</evidence>
<feature type="transmembrane region" description="Helical" evidence="12">
    <location>
        <begin position="70"/>
        <end position="91"/>
    </location>
</feature>
<evidence type="ECO:0000313" key="14">
    <source>
        <dbReference type="Proteomes" id="UP000515145"/>
    </source>
</evidence>
<evidence type="ECO:0000256" key="10">
    <source>
        <dbReference type="ARBA" id="ARBA00023224"/>
    </source>
</evidence>
<evidence type="ECO:0000256" key="9">
    <source>
        <dbReference type="ARBA" id="ARBA00023180"/>
    </source>
</evidence>
<dbReference type="Pfam" id="PF00001">
    <property type="entry name" value="7tm_1"/>
    <property type="match status" value="1"/>
</dbReference>
<dbReference type="InterPro" id="IPR000276">
    <property type="entry name" value="GPCR_Rhodpsn"/>
</dbReference>
<feature type="domain" description="G-protein coupled receptors family 1 profile" evidence="13">
    <location>
        <begin position="48"/>
        <end position="300"/>
    </location>
</feature>
<feature type="transmembrane region" description="Helical" evidence="12">
    <location>
        <begin position="240"/>
        <end position="264"/>
    </location>
</feature>
<keyword evidence="8 11" id="KW-0675">Receptor</keyword>
<keyword evidence="5 11" id="KW-0297">G-protein coupled receptor</keyword>
<feature type="transmembrane region" description="Helical" evidence="12">
    <location>
        <begin position="284"/>
        <end position="303"/>
    </location>
</feature>
<keyword evidence="9" id="KW-0325">Glycoprotein</keyword>
<dbReference type="GO" id="GO:0060326">
    <property type="term" value="P:cell chemotaxis"/>
    <property type="evidence" value="ECO:0007669"/>
    <property type="project" value="TreeGrafter"/>
</dbReference>
<sequence>MTLSPTSMSANLSNETAYQNETQCFGDISLNFMMGVSFLSISVLGIILNLFVLVVFCFHKKACTVPEIYLSNLAAADFLLMICFPFTVLISSNKYLSSAKCKLIYTIINMNTSCSSGFLALVSIDRYLALVNPLSHERLRRPICAKLGCVLVWTLGFLLNVDVIFYFKAVHDPEKNITECDSFYPSRSHVMLSYILYSTFSFFLPLCIMFFCTVNILHVLRNRVTESSSTQKMEHRATTLVLAVLLVFVICWLPDQIATILYLILLYIPQVKCHGKFFETIREFSFFLGIFNSVLNPILYIFFGKTFHKKIKEFFQQCRALTTSTTLTSTCATQTSNS</sequence>
<keyword evidence="4 12" id="KW-1133">Transmembrane helix</keyword>